<dbReference type="Proteomes" id="UP000325466">
    <property type="component" value="Unassembled WGS sequence"/>
</dbReference>
<accession>N1M2W7</accession>
<gene>
    <name evidence="3" type="ORF">OCS65_00710</name>
    <name evidence="2" type="ORF">RAJCM14343_5344</name>
</gene>
<reference evidence="2 4" key="1">
    <citation type="journal article" date="2018" name="Biodegradation">
        <title>1,4-Dioxane degradation characteristics of Rhodococcus aetherivorans JCM 14343.</title>
        <authorList>
            <person name="Inoue D."/>
            <person name="Tsunoda T."/>
            <person name="Yamamoto N."/>
            <person name="Ike M."/>
            <person name="Sei K."/>
        </authorList>
    </citation>
    <scope>NUCLEOTIDE SEQUENCE [LARGE SCALE GENOMIC DNA]</scope>
    <source>
        <strain evidence="2 4">JCM 14343</strain>
    </source>
</reference>
<organism evidence="3 5">
    <name type="scientific">Rhodococcus aetherivorans</name>
    <dbReference type="NCBI Taxonomy" id="191292"/>
    <lineage>
        <taxon>Bacteria</taxon>
        <taxon>Bacillati</taxon>
        <taxon>Actinomycetota</taxon>
        <taxon>Actinomycetes</taxon>
        <taxon>Mycobacteriales</taxon>
        <taxon>Nocardiaceae</taxon>
        <taxon>Rhodococcus</taxon>
    </lineage>
</organism>
<dbReference type="AlphaFoldDB" id="N1M2W7"/>
<evidence type="ECO:0000313" key="4">
    <source>
        <dbReference type="Proteomes" id="UP000325466"/>
    </source>
</evidence>
<evidence type="ECO:0000313" key="3">
    <source>
        <dbReference type="EMBL" id="UYF94332.1"/>
    </source>
</evidence>
<dbReference type="RefSeq" id="WP_006931504.1">
    <property type="nucleotide sequence ID" value="NZ_BAAAYP010000075.1"/>
</dbReference>
<reference evidence="2" key="2">
    <citation type="submission" date="2019-10" db="EMBL/GenBank/DDBJ databases">
        <title>Draft genome sequence of Rhodococcus aetherivorans JCM 14343.</title>
        <authorList>
            <person name="Inoue D."/>
            <person name="Nakazawa M."/>
            <person name="Yamamoto N."/>
            <person name="Sei K."/>
            <person name="Ike M."/>
        </authorList>
    </citation>
    <scope>NUCLEOTIDE SEQUENCE</scope>
    <source>
        <strain evidence="2">JCM 14343</strain>
    </source>
</reference>
<protein>
    <submittedName>
        <fullName evidence="3">Uncharacterized protein</fullName>
    </submittedName>
</protein>
<evidence type="ECO:0000313" key="2">
    <source>
        <dbReference type="EMBL" id="GES40066.1"/>
    </source>
</evidence>
<evidence type="ECO:0000256" key="1">
    <source>
        <dbReference type="SAM" id="MobiDB-lite"/>
    </source>
</evidence>
<dbReference type="GeneID" id="83618894"/>
<keyword evidence="4" id="KW-1185">Reference proteome</keyword>
<evidence type="ECO:0000313" key="5">
    <source>
        <dbReference type="Proteomes" id="UP001163947"/>
    </source>
</evidence>
<feature type="compositionally biased region" description="Basic and acidic residues" evidence="1">
    <location>
        <begin position="16"/>
        <end position="28"/>
    </location>
</feature>
<dbReference type="EMBL" id="BLAH01000172">
    <property type="protein sequence ID" value="GES40066.1"/>
    <property type="molecule type" value="Genomic_DNA"/>
</dbReference>
<dbReference type="EMBL" id="CP106982">
    <property type="protein sequence ID" value="UYF94332.1"/>
    <property type="molecule type" value="Genomic_DNA"/>
</dbReference>
<proteinExistence type="predicted"/>
<dbReference type="Proteomes" id="UP001163947">
    <property type="component" value="Chromosome"/>
</dbReference>
<reference evidence="3" key="3">
    <citation type="submission" date="2022-09" db="EMBL/GenBank/DDBJ databases">
        <title>The genome sequence of Rhodococcus aetherivorans N1.</title>
        <authorList>
            <person name="Jiang W."/>
        </authorList>
    </citation>
    <scope>NUCLEOTIDE SEQUENCE</scope>
    <source>
        <strain evidence="3">N1</strain>
    </source>
</reference>
<name>N1M2W7_9NOCA</name>
<sequence>MAAKPAVKSSKQSARTLKERRAEKRAKALESTQFLRKRKS</sequence>
<accession>A0A5M3YIS2</accession>
<feature type="region of interest" description="Disordered" evidence="1">
    <location>
        <begin position="1"/>
        <end position="40"/>
    </location>
</feature>